<dbReference type="SUPFAM" id="SSF54171">
    <property type="entry name" value="DNA-binding domain"/>
    <property type="match status" value="1"/>
</dbReference>
<feature type="region of interest" description="Disordered" evidence="9">
    <location>
        <begin position="195"/>
        <end position="225"/>
    </location>
</feature>
<protein>
    <recommendedName>
        <fullName evidence="10">AP2/ERF domain-containing protein</fullName>
    </recommendedName>
</protein>
<keyword evidence="6" id="KW-0804">Transcription</keyword>
<dbReference type="GO" id="GO:0003700">
    <property type="term" value="F:DNA-binding transcription factor activity"/>
    <property type="evidence" value="ECO:0007669"/>
    <property type="project" value="InterPro"/>
</dbReference>
<feature type="region of interest" description="Disordered" evidence="9">
    <location>
        <begin position="141"/>
        <end position="160"/>
    </location>
</feature>
<evidence type="ECO:0000256" key="3">
    <source>
        <dbReference type="ARBA" id="ARBA00023016"/>
    </source>
</evidence>
<accession>A0A6V7NKI5</accession>
<evidence type="ECO:0000256" key="4">
    <source>
        <dbReference type="ARBA" id="ARBA00023125"/>
    </source>
</evidence>
<name>A0A6V7NKI5_ANACO</name>
<keyword evidence="3" id="KW-0346">Stress response</keyword>
<feature type="compositionally biased region" description="Gly residues" evidence="9">
    <location>
        <begin position="77"/>
        <end position="87"/>
    </location>
</feature>
<keyword evidence="2" id="KW-0805">Transcription regulation</keyword>
<keyword evidence="7" id="KW-0539">Nucleus</keyword>
<dbReference type="InterPro" id="IPR016177">
    <property type="entry name" value="DNA-bd_dom_sf"/>
</dbReference>
<dbReference type="Gene3D" id="3.30.730.10">
    <property type="entry name" value="AP2/ERF domain"/>
    <property type="match status" value="1"/>
</dbReference>
<evidence type="ECO:0000256" key="7">
    <source>
        <dbReference type="ARBA" id="ARBA00023242"/>
    </source>
</evidence>
<dbReference type="PROSITE" id="PS51032">
    <property type="entry name" value="AP2_ERF"/>
    <property type="match status" value="1"/>
</dbReference>
<dbReference type="CDD" id="cd00018">
    <property type="entry name" value="AP2"/>
    <property type="match status" value="1"/>
</dbReference>
<feature type="compositionally biased region" description="Basic residues" evidence="9">
    <location>
        <begin position="29"/>
        <end position="47"/>
    </location>
</feature>
<dbReference type="EMBL" id="LR862139">
    <property type="protein sequence ID" value="CAD1819080.1"/>
    <property type="molecule type" value="Genomic_DNA"/>
</dbReference>
<dbReference type="InterPro" id="IPR001471">
    <property type="entry name" value="AP2/ERF_dom"/>
</dbReference>
<evidence type="ECO:0000256" key="6">
    <source>
        <dbReference type="ARBA" id="ARBA00023163"/>
    </source>
</evidence>
<reference evidence="11" key="1">
    <citation type="submission" date="2020-07" db="EMBL/GenBank/DDBJ databases">
        <authorList>
            <person name="Lin J."/>
        </authorList>
    </citation>
    <scope>NUCLEOTIDE SEQUENCE</scope>
</reference>
<dbReference type="PANTHER" id="PTHR31839:SF2">
    <property type="entry name" value="DEHYDRATION-RESPONSIVE ELEMENT-BINDING PROTEIN 1D"/>
    <property type="match status" value="1"/>
</dbReference>
<dbReference type="PANTHER" id="PTHR31839">
    <property type="entry name" value="DEHYDRATION-RESPONSIVE ELEMENT-BINDING PROTEIN 1D"/>
    <property type="match status" value="1"/>
</dbReference>
<evidence type="ECO:0000256" key="2">
    <source>
        <dbReference type="ARBA" id="ARBA00023015"/>
    </source>
</evidence>
<evidence type="ECO:0000256" key="9">
    <source>
        <dbReference type="SAM" id="MobiDB-lite"/>
    </source>
</evidence>
<feature type="compositionally biased region" description="Basic and acidic residues" evidence="9">
    <location>
        <begin position="200"/>
        <end position="216"/>
    </location>
</feature>
<organism evidence="11">
    <name type="scientific">Ananas comosus var. bracteatus</name>
    <name type="common">red pineapple</name>
    <dbReference type="NCBI Taxonomy" id="296719"/>
    <lineage>
        <taxon>Eukaryota</taxon>
        <taxon>Viridiplantae</taxon>
        <taxon>Streptophyta</taxon>
        <taxon>Embryophyta</taxon>
        <taxon>Tracheophyta</taxon>
        <taxon>Spermatophyta</taxon>
        <taxon>Magnoliopsida</taxon>
        <taxon>Liliopsida</taxon>
        <taxon>Poales</taxon>
        <taxon>Bromeliaceae</taxon>
        <taxon>Bromelioideae</taxon>
        <taxon>Ananas</taxon>
    </lineage>
</organism>
<keyword evidence="5" id="KW-0010">Activator</keyword>
<evidence type="ECO:0000313" key="11">
    <source>
        <dbReference type="EMBL" id="CAD1819080.1"/>
    </source>
</evidence>
<dbReference type="AlphaFoldDB" id="A0A6V7NKI5"/>
<proteinExistence type="inferred from homology"/>
<feature type="region of interest" description="Disordered" evidence="9">
    <location>
        <begin position="29"/>
        <end position="87"/>
    </location>
</feature>
<dbReference type="SMART" id="SM00380">
    <property type="entry name" value="AP2"/>
    <property type="match status" value="1"/>
</dbReference>
<comment type="similarity">
    <text evidence="8">Belongs to the AP2/ERF transcription factor family. ERF subfamily.</text>
</comment>
<evidence type="ECO:0000256" key="1">
    <source>
        <dbReference type="ARBA" id="ARBA00004123"/>
    </source>
</evidence>
<dbReference type="GO" id="GO:0003677">
    <property type="term" value="F:DNA binding"/>
    <property type="evidence" value="ECO:0007669"/>
    <property type="project" value="UniProtKB-KW"/>
</dbReference>
<feature type="domain" description="AP2/ERF" evidence="10">
    <location>
        <begin position="52"/>
        <end position="126"/>
    </location>
</feature>
<dbReference type="Pfam" id="PF00847">
    <property type="entry name" value="AP2"/>
    <property type="match status" value="1"/>
</dbReference>
<evidence type="ECO:0000256" key="8">
    <source>
        <dbReference type="ARBA" id="ARBA00024343"/>
    </source>
</evidence>
<keyword evidence="4" id="KW-0238">DNA-binding</keyword>
<dbReference type="InterPro" id="IPR036955">
    <property type="entry name" value="AP2/ERF_dom_sf"/>
</dbReference>
<sequence>MSLNPTTSTTNINYSPHCDDDAASASARHRHCMRRCRPRPKRRAGRTKSRDAAPGLQRRAAAGGDRWVCEVREPNNGRGGGGGGGGGARGNARIWLGTFPTAEMAARAHDVAALALRGPPPCLNFADSPRVLRLPKAATHATFARPPPPPPRRSAPRCRRPLPAVTPVTAMRRPRPGGDRIFVVRGRRRAVRLRNVRRHGAGDADRSPRDVGERPRGRERRGRRAVEPLHLKRARQWHALFVHCTVSKLTCYVCTVLHTI</sequence>
<gene>
    <name evidence="11" type="ORF">CB5_LOCUS2291</name>
</gene>
<evidence type="ECO:0000256" key="5">
    <source>
        <dbReference type="ARBA" id="ARBA00023159"/>
    </source>
</evidence>
<comment type="subcellular location">
    <subcellularLocation>
        <location evidence="1">Nucleus</location>
    </subcellularLocation>
</comment>
<dbReference type="InterPro" id="IPR045277">
    <property type="entry name" value="DRE1A-I"/>
</dbReference>
<dbReference type="GO" id="GO:0005634">
    <property type="term" value="C:nucleus"/>
    <property type="evidence" value="ECO:0007669"/>
    <property type="project" value="UniProtKB-SubCell"/>
</dbReference>
<evidence type="ECO:0000259" key="10">
    <source>
        <dbReference type="PROSITE" id="PS51032"/>
    </source>
</evidence>